<evidence type="ECO:0000256" key="1">
    <source>
        <dbReference type="ARBA" id="ARBA00004442"/>
    </source>
</evidence>
<dbReference type="OrthoDB" id="653598at2"/>
<dbReference type="eggNOG" id="COG1834">
    <property type="taxonomic scope" value="Bacteria"/>
</dbReference>
<keyword evidence="4" id="KW-0472">Membrane</keyword>
<dbReference type="AlphaFoldDB" id="U2J8P7"/>
<accession>U2J8P7</accession>
<dbReference type="GO" id="GO:0009279">
    <property type="term" value="C:cell outer membrane"/>
    <property type="evidence" value="ECO:0007669"/>
    <property type="project" value="UniProtKB-SubCell"/>
</dbReference>
<feature type="domain" description="SusD-like N-terminal" evidence="7">
    <location>
        <begin position="22"/>
        <end position="221"/>
    </location>
</feature>
<dbReference type="STRING" id="1346330.M472_21400"/>
<evidence type="ECO:0000256" key="5">
    <source>
        <dbReference type="ARBA" id="ARBA00023237"/>
    </source>
</evidence>
<keyword evidence="5" id="KW-0998">Cell outer membrane</keyword>
<sequence>MNVNVLISFLLVGLTSVGCTGFLEEKPDIKMVIPHTLEDAELLLNNYSTMNMGYPTWGEWGIDDYYVTDQTFNGALTIDQRNAYTWADAPYEAFTQWQLPYKAVFNANQALEIIQSVDAAAVSQRRDNLRGIALFFRAFAFQQLLELHAMAYQKETADKELGIPLRLGPEIDKSSVRASLQQSYDQIISDYRAAVPMLPLHESIKGRPFRASAYAGLARASLNTADYHLAYAYADSSIRIHGDLMDFNLLDASRDFPIPQFNTEVLFSAVTGVAGPMSRTNGRIAPELYESYEDTDLRKSIFFLKANIPTGSYSFKGAYNQSISSLFVGLTTSEMYLVKAESATRLGLIDEALDAINTLLENRIDQTSFAPVSERSPESLLRIILSERRKELVFRGRRWADLKRLNLDTRFQKVIERTVDGKVDVLEPDSRKYAFRLPEPVVTIGKIPQNIR</sequence>
<dbReference type="SUPFAM" id="SSF48452">
    <property type="entry name" value="TPR-like"/>
    <property type="match status" value="1"/>
</dbReference>
<keyword evidence="3" id="KW-0732">Signal</keyword>
<evidence type="ECO:0000313" key="8">
    <source>
        <dbReference type="EMBL" id="ERJ61314.1"/>
    </source>
</evidence>
<comment type="subcellular location">
    <subcellularLocation>
        <location evidence="1">Cell outer membrane</location>
    </subcellularLocation>
</comment>
<dbReference type="Proteomes" id="UP000016584">
    <property type="component" value="Unassembled WGS sequence"/>
</dbReference>
<dbReference type="Gene3D" id="1.25.40.390">
    <property type="match status" value="1"/>
</dbReference>
<reference evidence="8 9" key="1">
    <citation type="journal article" date="2013" name="Genome Announc.">
        <title>The Draft Genome Sequence of Sphingomonas paucimobilis Strain HER1398 (Proteobacteria), Host to the Giant PAU Phage, Indicates That It Is a Member of the Genus Sphingobacterium (Bacteroidetes).</title>
        <authorList>
            <person name="White R.A.III."/>
            <person name="Suttle C.A."/>
        </authorList>
    </citation>
    <scope>NUCLEOTIDE SEQUENCE [LARGE SCALE GENOMIC DNA]</scope>
    <source>
        <strain evidence="8 9">HER1398</strain>
    </source>
</reference>
<dbReference type="InterPro" id="IPR033985">
    <property type="entry name" value="SusD-like_N"/>
</dbReference>
<dbReference type="PATRIC" id="fig|1346330.5.peg.246"/>
<evidence type="ECO:0000259" key="6">
    <source>
        <dbReference type="Pfam" id="PF07980"/>
    </source>
</evidence>
<comment type="caution">
    <text evidence="8">The sequence shown here is derived from an EMBL/GenBank/DDBJ whole genome shotgun (WGS) entry which is preliminary data.</text>
</comment>
<keyword evidence="9" id="KW-1185">Reference proteome</keyword>
<dbReference type="Pfam" id="PF14322">
    <property type="entry name" value="SusD-like_3"/>
    <property type="match status" value="1"/>
</dbReference>
<dbReference type="EMBL" id="ATDL01000002">
    <property type="protein sequence ID" value="ERJ61314.1"/>
    <property type="molecule type" value="Genomic_DNA"/>
</dbReference>
<dbReference type="InterPro" id="IPR011990">
    <property type="entry name" value="TPR-like_helical_dom_sf"/>
</dbReference>
<evidence type="ECO:0000256" key="2">
    <source>
        <dbReference type="ARBA" id="ARBA00006275"/>
    </source>
</evidence>
<comment type="similarity">
    <text evidence="2">Belongs to the SusD family.</text>
</comment>
<proteinExistence type="inferred from homology"/>
<evidence type="ECO:0000256" key="4">
    <source>
        <dbReference type="ARBA" id="ARBA00023136"/>
    </source>
</evidence>
<evidence type="ECO:0000313" key="9">
    <source>
        <dbReference type="Proteomes" id="UP000016584"/>
    </source>
</evidence>
<evidence type="ECO:0008006" key="10">
    <source>
        <dbReference type="Google" id="ProtNLM"/>
    </source>
</evidence>
<dbReference type="InterPro" id="IPR012944">
    <property type="entry name" value="SusD_RagB_dom"/>
</dbReference>
<feature type="domain" description="RagB/SusD" evidence="6">
    <location>
        <begin position="333"/>
        <end position="412"/>
    </location>
</feature>
<gene>
    <name evidence="8" type="ORF">M472_21400</name>
</gene>
<name>U2J8P7_9SPHI</name>
<organism evidence="8 9">
    <name type="scientific">Sphingobacterium paucimobilis HER1398</name>
    <dbReference type="NCBI Taxonomy" id="1346330"/>
    <lineage>
        <taxon>Bacteria</taxon>
        <taxon>Pseudomonadati</taxon>
        <taxon>Bacteroidota</taxon>
        <taxon>Sphingobacteriia</taxon>
        <taxon>Sphingobacteriales</taxon>
        <taxon>Sphingobacteriaceae</taxon>
        <taxon>Sphingobacterium</taxon>
    </lineage>
</organism>
<evidence type="ECO:0000259" key="7">
    <source>
        <dbReference type="Pfam" id="PF14322"/>
    </source>
</evidence>
<protein>
    <recommendedName>
        <fullName evidence="10">RagB/SusD domain-containing protein</fullName>
    </recommendedName>
</protein>
<dbReference type="RefSeq" id="WP_021068440.1">
    <property type="nucleotide sequence ID" value="NZ_ATDL01000002.1"/>
</dbReference>
<evidence type="ECO:0000256" key="3">
    <source>
        <dbReference type="ARBA" id="ARBA00022729"/>
    </source>
</evidence>
<dbReference type="Pfam" id="PF07980">
    <property type="entry name" value="SusD_RagB"/>
    <property type="match status" value="1"/>
</dbReference>